<sequence>MGDLWDALHNTYNAASDRTYDVSCLDELEDTPVRDWVEFASSELNDALRACSNNSAPGPDNSTWKHLKVLVADPDVSQVFLALVNACLRVGHWPIPPFPRTTTIWGTATSFALAIV</sequence>
<dbReference type="OrthoDB" id="412006at2759"/>
<name>A0A409YX99_9AGAR</name>
<protein>
    <submittedName>
        <fullName evidence="1">Uncharacterized protein</fullName>
    </submittedName>
</protein>
<evidence type="ECO:0000313" key="2">
    <source>
        <dbReference type="Proteomes" id="UP000284706"/>
    </source>
</evidence>
<evidence type="ECO:0000313" key="1">
    <source>
        <dbReference type="EMBL" id="PPR07621.1"/>
    </source>
</evidence>
<dbReference type="AlphaFoldDB" id="A0A409YX99"/>
<dbReference type="EMBL" id="NHYE01000070">
    <property type="protein sequence ID" value="PPR07621.1"/>
    <property type="molecule type" value="Genomic_DNA"/>
</dbReference>
<accession>A0A409YX99</accession>
<dbReference type="Proteomes" id="UP000284706">
    <property type="component" value="Unassembled WGS sequence"/>
</dbReference>
<organism evidence="1 2">
    <name type="scientific">Gymnopilus dilepis</name>
    <dbReference type="NCBI Taxonomy" id="231916"/>
    <lineage>
        <taxon>Eukaryota</taxon>
        <taxon>Fungi</taxon>
        <taxon>Dikarya</taxon>
        <taxon>Basidiomycota</taxon>
        <taxon>Agaricomycotina</taxon>
        <taxon>Agaricomycetes</taxon>
        <taxon>Agaricomycetidae</taxon>
        <taxon>Agaricales</taxon>
        <taxon>Agaricineae</taxon>
        <taxon>Hymenogastraceae</taxon>
        <taxon>Gymnopilus</taxon>
    </lineage>
</organism>
<comment type="caution">
    <text evidence="1">The sequence shown here is derived from an EMBL/GenBank/DDBJ whole genome shotgun (WGS) entry which is preliminary data.</text>
</comment>
<proteinExistence type="predicted"/>
<gene>
    <name evidence="1" type="ORF">CVT26_001957</name>
</gene>
<keyword evidence="2" id="KW-1185">Reference proteome</keyword>
<dbReference type="InParanoid" id="A0A409YX99"/>
<reference evidence="1 2" key="1">
    <citation type="journal article" date="2018" name="Evol. Lett.">
        <title>Horizontal gene cluster transfer increased hallucinogenic mushroom diversity.</title>
        <authorList>
            <person name="Reynolds H.T."/>
            <person name="Vijayakumar V."/>
            <person name="Gluck-Thaler E."/>
            <person name="Korotkin H.B."/>
            <person name="Matheny P.B."/>
            <person name="Slot J.C."/>
        </authorList>
    </citation>
    <scope>NUCLEOTIDE SEQUENCE [LARGE SCALE GENOMIC DNA]</scope>
    <source>
        <strain evidence="1 2">SRW20</strain>
    </source>
</reference>